<proteinExistence type="predicted"/>
<name>A0AAV7L6Y0_PLEWA</name>
<sequence length="109" mass="12385">MFGVPRARNTERNPEQRKTAACEDLRRACKGKEKLIGTRSGNPHSRNGSPLIKNNCRLAVAVFRMFGVPRARNAERKPEQRKTAACEDLRRACKSKERLIGMRSGNRSY</sequence>
<evidence type="ECO:0000313" key="2">
    <source>
        <dbReference type="EMBL" id="KAJ1086858.1"/>
    </source>
</evidence>
<accession>A0AAV7L6Y0</accession>
<evidence type="ECO:0000256" key="1">
    <source>
        <dbReference type="SAM" id="MobiDB-lite"/>
    </source>
</evidence>
<reference evidence="2" key="1">
    <citation type="journal article" date="2022" name="bioRxiv">
        <title>Sequencing and chromosome-scale assembly of the giantPleurodeles waltlgenome.</title>
        <authorList>
            <person name="Brown T."/>
            <person name="Elewa A."/>
            <person name="Iarovenko S."/>
            <person name="Subramanian E."/>
            <person name="Araus A.J."/>
            <person name="Petzold A."/>
            <person name="Susuki M."/>
            <person name="Suzuki K.-i.T."/>
            <person name="Hayashi T."/>
            <person name="Toyoda A."/>
            <person name="Oliveira C."/>
            <person name="Osipova E."/>
            <person name="Leigh N.D."/>
            <person name="Simon A."/>
            <person name="Yun M.H."/>
        </authorList>
    </citation>
    <scope>NUCLEOTIDE SEQUENCE</scope>
    <source>
        <strain evidence="2">20211129_DDA</strain>
        <tissue evidence="2">Liver</tissue>
    </source>
</reference>
<dbReference type="EMBL" id="JANPWB010000015">
    <property type="protein sequence ID" value="KAJ1086858.1"/>
    <property type="molecule type" value="Genomic_DNA"/>
</dbReference>
<dbReference type="AlphaFoldDB" id="A0AAV7L6Y0"/>
<gene>
    <name evidence="2" type="ORF">NDU88_000059</name>
</gene>
<feature type="compositionally biased region" description="Basic and acidic residues" evidence="1">
    <location>
        <begin position="8"/>
        <end position="23"/>
    </location>
</feature>
<protein>
    <submittedName>
        <fullName evidence="2">Uncharacterized protein</fullName>
    </submittedName>
</protein>
<feature type="region of interest" description="Disordered" evidence="1">
    <location>
        <begin position="1"/>
        <end position="23"/>
    </location>
</feature>
<dbReference type="Proteomes" id="UP001066276">
    <property type="component" value="Chromosome 11"/>
</dbReference>
<evidence type="ECO:0000313" key="3">
    <source>
        <dbReference type="Proteomes" id="UP001066276"/>
    </source>
</evidence>
<keyword evidence="3" id="KW-1185">Reference proteome</keyword>
<organism evidence="2 3">
    <name type="scientific">Pleurodeles waltl</name>
    <name type="common">Iberian ribbed newt</name>
    <dbReference type="NCBI Taxonomy" id="8319"/>
    <lineage>
        <taxon>Eukaryota</taxon>
        <taxon>Metazoa</taxon>
        <taxon>Chordata</taxon>
        <taxon>Craniata</taxon>
        <taxon>Vertebrata</taxon>
        <taxon>Euteleostomi</taxon>
        <taxon>Amphibia</taxon>
        <taxon>Batrachia</taxon>
        <taxon>Caudata</taxon>
        <taxon>Salamandroidea</taxon>
        <taxon>Salamandridae</taxon>
        <taxon>Pleurodelinae</taxon>
        <taxon>Pleurodeles</taxon>
    </lineage>
</organism>
<comment type="caution">
    <text evidence="2">The sequence shown here is derived from an EMBL/GenBank/DDBJ whole genome shotgun (WGS) entry which is preliminary data.</text>
</comment>